<keyword evidence="2" id="KW-1133">Transmembrane helix</keyword>
<sequence>MREQKLTESNMAQSPSHSIKTETGWRPDLRAPVVIALIALLGVQLLLALGVSLSESHMTAVAPRTPLADFKPDQVEQVAIAGDKDAESLTLSRTPEGRWVLSDLADFPADGAKVDRLLTQLAEIKRPLPIATSEEARKRFKVADSDFERRVVLRGKNGPLTTLVFGESGGFRRLFGRPAEDPAVYELPLAISDISNRRDDWLARDQLQIDGTKIAKIGVSDWTLIKDKDDWTLEGRDSAVDQDAASQLAMKVANLAYRGVLGTKEDPAYDQQTPKLVLKIDLDDGKSRTYRISQAKESEDYVLKDTDRPYYFKLSKYDLEGLLDLKVDSLLVTPAKAEQAETATEADKPQSAPEQEVTTDEAQVPAPPPAQAETATTQRTPENPRDTAEDAASEPSPHAETTPYPTPAETAPTEMPAPN</sequence>
<dbReference type="STRING" id="765913.ThidrDRAFT_4232"/>
<feature type="region of interest" description="Disordered" evidence="1">
    <location>
        <begin position="338"/>
        <end position="419"/>
    </location>
</feature>
<evidence type="ECO:0000313" key="5">
    <source>
        <dbReference type="Proteomes" id="UP000004200"/>
    </source>
</evidence>
<reference evidence="4 5" key="1">
    <citation type="submission" date="2011-06" db="EMBL/GenBank/DDBJ databases">
        <title>The draft genome of Thiorhodococcus drewsii AZ1.</title>
        <authorList>
            <consortium name="US DOE Joint Genome Institute (JGI-PGF)"/>
            <person name="Lucas S."/>
            <person name="Han J."/>
            <person name="Lapidus A."/>
            <person name="Cheng J.-F."/>
            <person name="Goodwin L."/>
            <person name="Pitluck S."/>
            <person name="Peters L."/>
            <person name="Land M.L."/>
            <person name="Hauser L."/>
            <person name="Vogl K."/>
            <person name="Liu Z."/>
            <person name="Imhoff J."/>
            <person name="Thiel V."/>
            <person name="Frigaard N.-U."/>
            <person name="Bryant D.A."/>
            <person name="Woyke T.J."/>
        </authorList>
    </citation>
    <scope>NUCLEOTIDE SEQUENCE [LARGE SCALE GENOMIC DNA]</scope>
    <source>
        <strain evidence="4 5">AZ1</strain>
    </source>
</reference>
<accession>G2E7G9</accession>
<evidence type="ECO:0000256" key="2">
    <source>
        <dbReference type="SAM" id="Phobius"/>
    </source>
</evidence>
<evidence type="ECO:0000259" key="3">
    <source>
        <dbReference type="Pfam" id="PF14238"/>
    </source>
</evidence>
<name>G2E7G9_9GAMM</name>
<feature type="compositionally biased region" description="Low complexity" evidence="1">
    <location>
        <begin position="398"/>
        <end position="419"/>
    </location>
</feature>
<dbReference type="Pfam" id="PF14238">
    <property type="entry name" value="DUF4340"/>
    <property type="match status" value="1"/>
</dbReference>
<dbReference type="eggNOG" id="ENOG5031F07">
    <property type="taxonomic scope" value="Bacteria"/>
</dbReference>
<feature type="compositionally biased region" description="Low complexity" evidence="1">
    <location>
        <begin position="371"/>
        <end position="381"/>
    </location>
</feature>
<dbReference type="Proteomes" id="UP000004200">
    <property type="component" value="Unassembled WGS sequence"/>
</dbReference>
<comment type="caution">
    <text evidence="4">The sequence shown here is derived from an EMBL/GenBank/DDBJ whole genome shotgun (WGS) entry which is preliminary data.</text>
</comment>
<dbReference type="AlphaFoldDB" id="G2E7G9"/>
<keyword evidence="5" id="KW-1185">Reference proteome</keyword>
<protein>
    <recommendedName>
        <fullName evidence="3">DUF4340 domain-containing protein</fullName>
    </recommendedName>
</protein>
<dbReference type="EMBL" id="AFWT01000051">
    <property type="protein sequence ID" value="EGV27952.1"/>
    <property type="molecule type" value="Genomic_DNA"/>
</dbReference>
<feature type="domain" description="DUF4340" evidence="3">
    <location>
        <begin position="99"/>
        <end position="274"/>
    </location>
</feature>
<proteinExistence type="predicted"/>
<feature type="compositionally biased region" description="Polar residues" evidence="1">
    <location>
        <begin position="7"/>
        <end position="18"/>
    </location>
</feature>
<dbReference type="InterPro" id="IPR025641">
    <property type="entry name" value="DUF4340"/>
</dbReference>
<evidence type="ECO:0000313" key="4">
    <source>
        <dbReference type="EMBL" id="EGV27952.1"/>
    </source>
</evidence>
<keyword evidence="2" id="KW-0812">Transmembrane</keyword>
<keyword evidence="2" id="KW-0472">Membrane</keyword>
<feature type="region of interest" description="Disordered" evidence="1">
    <location>
        <begin position="1"/>
        <end position="23"/>
    </location>
</feature>
<feature type="transmembrane region" description="Helical" evidence="2">
    <location>
        <begin position="33"/>
        <end position="53"/>
    </location>
</feature>
<organism evidence="4 5">
    <name type="scientific">Thiorhodococcus drewsii AZ1</name>
    <dbReference type="NCBI Taxonomy" id="765913"/>
    <lineage>
        <taxon>Bacteria</taxon>
        <taxon>Pseudomonadati</taxon>
        <taxon>Pseudomonadota</taxon>
        <taxon>Gammaproteobacteria</taxon>
        <taxon>Chromatiales</taxon>
        <taxon>Chromatiaceae</taxon>
        <taxon>Thiorhodococcus</taxon>
    </lineage>
</organism>
<gene>
    <name evidence="4" type="ORF">ThidrDRAFT_4232</name>
</gene>
<evidence type="ECO:0000256" key="1">
    <source>
        <dbReference type="SAM" id="MobiDB-lite"/>
    </source>
</evidence>